<protein>
    <submittedName>
        <fullName evidence="2">Uncharacterized protein</fullName>
    </submittedName>
</protein>
<dbReference type="EMBL" id="JXXE01000835">
    <property type="protein sequence ID" value="KIZ32760.1"/>
    <property type="molecule type" value="Genomic_DNA"/>
</dbReference>
<dbReference type="Proteomes" id="UP000032515">
    <property type="component" value="Unassembled WGS sequence"/>
</dbReference>
<sequence length="162" mass="18228">MNSVTIFWMQLFTSIAVFSLVAAWYVWPSLTKLPRNAALIPPLFVHVPRYVGMTLLVPGMVDPKLPAEFLSSAAYGDLLEAALALASIIALRSNWRFAVPLVWVANTWGFLDLLNGVRGVLQLNVPSFNLATLWYVYTFYAPLVVVSHLMIFRILLSKSWKK</sequence>
<feature type="transmembrane region" description="Helical" evidence="1">
    <location>
        <begin position="134"/>
        <end position="156"/>
    </location>
</feature>
<evidence type="ECO:0000313" key="3">
    <source>
        <dbReference type="Proteomes" id="UP000032515"/>
    </source>
</evidence>
<keyword evidence="1" id="KW-0472">Membrane</keyword>
<feature type="transmembrane region" description="Helical" evidence="1">
    <location>
        <begin position="97"/>
        <end position="114"/>
    </location>
</feature>
<keyword evidence="1" id="KW-0812">Transmembrane</keyword>
<keyword evidence="1" id="KW-1133">Transmembrane helix</keyword>
<feature type="transmembrane region" description="Helical" evidence="1">
    <location>
        <begin position="6"/>
        <end position="27"/>
    </location>
</feature>
<gene>
    <name evidence="2" type="ORF">OO17_29425</name>
</gene>
<reference evidence="2 3" key="1">
    <citation type="submission" date="2014-11" db="EMBL/GenBank/DDBJ databases">
        <title>Genomics and ecophysiology of heterotrophic nitrogen fixing bacteria isolated from estuarine surface water.</title>
        <authorList>
            <person name="Bentzon-Tilia M."/>
            <person name="Severin I."/>
            <person name="Hansen L.H."/>
            <person name="Riemann L."/>
        </authorList>
    </citation>
    <scope>NUCLEOTIDE SEQUENCE [LARGE SCALE GENOMIC DNA]</scope>
    <source>
        <strain evidence="2 3">BAL398</strain>
    </source>
</reference>
<name>A0A0D7DX61_RHOPL</name>
<evidence type="ECO:0000256" key="1">
    <source>
        <dbReference type="SAM" id="Phobius"/>
    </source>
</evidence>
<comment type="caution">
    <text evidence="2">The sequence shown here is derived from an EMBL/GenBank/DDBJ whole genome shotgun (WGS) entry which is preliminary data.</text>
</comment>
<dbReference type="RefSeq" id="WP_044418964.1">
    <property type="nucleotide sequence ID" value="NZ_JXXE01000835.1"/>
</dbReference>
<organism evidence="2 3">
    <name type="scientific">Rhodopseudomonas palustris</name>
    <dbReference type="NCBI Taxonomy" id="1076"/>
    <lineage>
        <taxon>Bacteria</taxon>
        <taxon>Pseudomonadati</taxon>
        <taxon>Pseudomonadota</taxon>
        <taxon>Alphaproteobacteria</taxon>
        <taxon>Hyphomicrobiales</taxon>
        <taxon>Nitrobacteraceae</taxon>
        <taxon>Rhodopseudomonas</taxon>
    </lineage>
</organism>
<evidence type="ECO:0000313" key="2">
    <source>
        <dbReference type="EMBL" id="KIZ32760.1"/>
    </source>
</evidence>
<dbReference type="AlphaFoldDB" id="A0A0D7DX61"/>
<accession>A0A0D7DX61</accession>
<proteinExistence type="predicted"/>
<dbReference type="PATRIC" id="fig|1076.23.peg.5890"/>
<dbReference type="OrthoDB" id="328186at2"/>